<keyword evidence="1" id="KW-0812">Transmembrane</keyword>
<evidence type="ECO:0000256" key="1">
    <source>
        <dbReference type="SAM" id="Phobius"/>
    </source>
</evidence>
<evidence type="ECO:0000313" key="3">
    <source>
        <dbReference type="Proteomes" id="UP000694892"/>
    </source>
</evidence>
<keyword evidence="1" id="KW-1133">Transmembrane helix</keyword>
<reference evidence="3" key="1">
    <citation type="journal article" date="2016" name="Nature">
        <title>Genome evolution in the allotetraploid frog Xenopus laevis.</title>
        <authorList>
            <person name="Session A.M."/>
            <person name="Uno Y."/>
            <person name="Kwon T."/>
            <person name="Chapman J.A."/>
            <person name="Toyoda A."/>
            <person name="Takahashi S."/>
            <person name="Fukui A."/>
            <person name="Hikosaka A."/>
            <person name="Suzuki A."/>
            <person name="Kondo M."/>
            <person name="van Heeringen S.J."/>
            <person name="Quigley I."/>
            <person name="Heinz S."/>
            <person name="Ogino H."/>
            <person name="Ochi H."/>
            <person name="Hellsten U."/>
            <person name="Lyons J.B."/>
            <person name="Simakov O."/>
            <person name="Putnam N."/>
            <person name="Stites J."/>
            <person name="Kuroki Y."/>
            <person name="Tanaka T."/>
            <person name="Michiue T."/>
            <person name="Watanabe M."/>
            <person name="Bogdanovic O."/>
            <person name="Lister R."/>
            <person name="Georgiou G."/>
            <person name="Paranjpe S.S."/>
            <person name="van Kruijsbergen I."/>
            <person name="Shu S."/>
            <person name="Carlson J."/>
            <person name="Kinoshita T."/>
            <person name="Ohta Y."/>
            <person name="Mawaribuchi S."/>
            <person name="Jenkins J."/>
            <person name="Grimwood J."/>
            <person name="Schmutz J."/>
            <person name="Mitros T."/>
            <person name="Mozaffari S.V."/>
            <person name="Suzuki Y."/>
            <person name="Haramoto Y."/>
            <person name="Yamamoto T.S."/>
            <person name="Takagi C."/>
            <person name="Heald R."/>
            <person name="Miller K."/>
            <person name="Haudenschild C."/>
            <person name="Kitzman J."/>
            <person name="Nakayama T."/>
            <person name="Izutsu Y."/>
            <person name="Robert J."/>
            <person name="Fortriede J."/>
            <person name="Burns K."/>
            <person name="Lotay V."/>
            <person name="Karimi K."/>
            <person name="Yasuoka Y."/>
            <person name="Dichmann D.S."/>
            <person name="Flajnik M.F."/>
            <person name="Houston D.W."/>
            <person name="Shendure J."/>
            <person name="DuPasquier L."/>
            <person name="Vize P.D."/>
            <person name="Zorn A.M."/>
            <person name="Ito M."/>
            <person name="Marcotte E.M."/>
            <person name="Wallingford J.B."/>
            <person name="Ito Y."/>
            <person name="Asashima M."/>
            <person name="Ueno N."/>
            <person name="Matsuda Y."/>
            <person name="Veenstra G.J."/>
            <person name="Fujiyama A."/>
            <person name="Harland R.M."/>
            <person name="Taira M."/>
            <person name="Rokhsar D.S."/>
        </authorList>
    </citation>
    <scope>NUCLEOTIDE SEQUENCE [LARGE SCALE GENOMIC DNA]</scope>
    <source>
        <strain evidence="3">J</strain>
    </source>
</reference>
<sequence length="76" mass="8948">MRNDWMGRGLFMQHIKSGKKEKTIKYTRDFGLAMNGSVNLLDLLCAWPFKELGRMRGWWVCLVAYILGLNWIIIEI</sequence>
<protein>
    <submittedName>
        <fullName evidence="2">Uncharacterized protein</fullName>
    </submittedName>
</protein>
<gene>
    <name evidence="2" type="ORF">XELAEV_18018685mg</name>
</gene>
<evidence type="ECO:0000313" key="2">
    <source>
        <dbReference type="EMBL" id="OCT90070.1"/>
    </source>
</evidence>
<proteinExistence type="predicted"/>
<feature type="transmembrane region" description="Helical" evidence="1">
    <location>
        <begin position="55"/>
        <end position="74"/>
    </location>
</feature>
<dbReference type="EMBL" id="CM004470">
    <property type="protein sequence ID" value="OCT90070.1"/>
    <property type="molecule type" value="Genomic_DNA"/>
</dbReference>
<organism evidence="2 3">
    <name type="scientific">Xenopus laevis</name>
    <name type="common">African clawed frog</name>
    <dbReference type="NCBI Taxonomy" id="8355"/>
    <lineage>
        <taxon>Eukaryota</taxon>
        <taxon>Metazoa</taxon>
        <taxon>Chordata</taxon>
        <taxon>Craniata</taxon>
        <taxon>Vertebrata</taxon>
        <taxon>Euteleostomi</taxon>
        <taxon>Amphibia</taxon>
        <taxon>Batrachia</taxon>
        <taxon>Anura</taxon>
        <taxon>Pipoidea</taxon>
        <taxon>Pipidae</taxon>
        <taxon>Xenopodinae</taxon>
        <taxon>Xenopus</taxon>
        <taxon>Xenopus</taxon>
    </lineage>
</organism>
<name>A0A974DEM4_XENLA</name>
<dbReference type="Proteomes" id="UP000694892">
    <property type="component" value="Chromosome 3L"/>
</dbReference>
<keyword evidence="1" id="KW-0472">Membrane</keyword>
<accession>A0A974DEM4</accession>
<dbReference type="AlphaFoldDB" id="A0A974DEM4"/>